<dbReference type="AlphaFoldDB" id="A0A0M3IML3"/>
<evidence type="ECO:0000256" key="3">
    <source>
        <dbReference type="ARBA" id="ARBA00022737"/>
    </source>
</evidence>
<dbReference type="GO" id="GO:0035721">
    <property type="term" value="P:intraciliary retrograde transport"/>
    <property type="evidence" value="ECO:0007669"/>
    <property type="project" value="TreeGrafter"/>
</dbReference>
<organism evidence="7 8">
    <name type="scientific">Ascaris lumbricoides</name>
    <name type="common">Giant roundworm</name>
    <dbReference type="NCBI Taxonomy" id="6252"/>
    <lineage>
        <taxon>Eukaryota</taxon>
        <taxon>Metazoa</taxon>
        <taxon>Ecdysozoa</taxon>
        <taxon>Nematoda</taxon>
        <taxon>Chromadorea</taxon>
        <taxon>Rhabditida</taxon>
        <taxon>Spirurina</taxon>
        <taxon>Ascaridomorpha</taxon>
        <taxon>Ascaridoidea</taxon>
        <taxon>Ascarididae</taxon>
        <taxon>Ascaris</taxon>
    </lineage>
</organism>
<evidence type="ECO:0000256" key="5">
    <source>
        <dbReference type="ARBA" id="ARBA00023273"/>
    </source>
</evidence>
<name>A0A0M3IML3_ASCLU</name>
<keyword evidence="5" id="KW-0966">Cell projection</keyword>
<feature type="domain" description="IF140/IFT172/WDR19 TPR" evidence="6">
    <location>
        <begin position="19"/>
        <end position="95"/>
    </location>
</feature>
<dbReference type="GO" id="GO:0030991">
    <property type="term" value="C:intraciliary transport particle A"/>
    <property type="evidence" value="ECO:0007669"/>
    <property type="project" value="TreeGrafter"/>
</dbReference>
<accession>A0A0M3IML3</accession>
<evidence type="ECO:0000313" key="7">
    <source>
        <dbReference type="Proteomes" id="UP000036681"/>
    </source>
</evidence>
<dbReference type="Proteomes" id="UP000036681">
    <property type="component" value="Unplaced"/>
</dbReference>
<comment type="subcellular location">
    <subcellularLocation>
        <location evidence="1">Cell projection</location>
        <location evidence="1">Cilium</location>
    </subcellularLocation>
</comment>
<sequence length="99" mass="12019">MLFDDPKVLEAYVKKRRDHYEKSDTQRFEVPRMLFDDPKVLEAYVKKRRDQNLQRWWAQYLESIGDFNGAKGFYQASKDYLSVIRLLCYKGLIDEVEFR</sequence>
<keyword evidence="4" id="KW-0969">Cilium</keyword>
<dbReference type="InterPro" id="IPR056168">
    <property type="entry name" value="TPR_IF140/IFT172/WDR19"/>
</dbReference>
<reference evidence="8" key="1">
    <citation type="submission" date="2017-02" db="UniProtKB">
        <authorList>
            <consortium name="WormBaseParasite"/>
        </authorList>
    </citation>
    <scope>IDENTIFICATION</scope>
</reference>
<evidence type="ECO:0000256" key="1">
    <source>
        <dbReference type="ARBA" id="ARBA00004138"/>
    </source>
</evidence>
<keyword evidence="3" id="KW-0677">Repeat</keyword>
<keyword evidence="2" id="KW-0853">WD repeat</keyword>
<dbReference type="GO" id="GO:0005930">
    <property type="term" value="C:axoneme"/>
    <property type="evidence" value="ECO:0007669"/>
    <property type="project" value="TreeGrafter"/>
</dbReference>
<evidence type="ECO:0000256" key="4">
    <source>
        <dbReference type="ARBA" id="ARBA00023069"/>
    </source>
</evidence>
<dbReference type="PANTHER" id="PTHR15722">
    <property type="entry name" value="IFT140/172-RELATED"/>
    <property type="match status" value="1"/>
</dbReference>
<evidence type="ECO:0000313" key="8">
    <source>
        <dbReference type="WBParaSite" id="ALUE_0001999101-mRNA-1"/>
    </source>
</evidence>
<dbReference type="WBParaSite" id="ALUE_0001999101-mRNA-1">
    <property type="protein sequence ID" value="ALUE_0001999101-mRNA-1"/>
    <property type="gene ID" value="ALUE_0001999101"/>
</dbReference>
<keyword evidence="7" id="KW-1185">Reference proteome</keyword>
<evidence type="ECO:0000259" key="6">
    <source>
        <dbReference type="Pfam" id="PF24762"/>
    </source>
</evidence>
<dbReference type="GO" id="GO:0036064">
    <property type="term" value="C:ciliary basal body"/>
    <property type="evidence" value="ECO:0007669"/>
    <property type="project" value="TreeGrafter"/>
</dbReference>
<protein>
    <submittedName>
        <fullName evidence="8">DDE_Tnp_ISL3 domain-containing protein</fullName>
    </submittedName>
</protein>
<proteinExistence type="predicted"/>
<dbReference type="Pfam" id="PF24762">
    <property type="entry name" value="TPR_IF140-IFT172"/>
    <property type="match status" value="1"/>
</dbReference>
<dbReference type="PANTHER" id="PTHR15722:SF7">
    <property type="entry name" value="INTRAFLAGELLAR TRANSPORT PROTEIN 140 HOMOLOG"/>
    <property type="match status" value="1"/>
</dbReference>
<evidence type="ECO:0000256" key="2">
    <source>
        <dbReference type="ARBA" id="ARBA00022574"/>
    </source>
</evidence>